<proteinExistence type="predicted"/>
<dbReference type="Pfam" id="PF13637">
    <property type="entry name" value="Ank_4"/>
    <property type="match status" value="1"/>
</dbReference>
<protein>
    <recommendedName>
        <fullName evidence="5">Ankyrin repeat domain-containing protein</fullName>
    </recommendedName>
</protein>
<feature type="transmembrane region" description="Helical" evidence="2">
    <location>
        <begin position="603"/>
        <end position="628"/>
    </location>
</feature>
<feature type="transmembrane region" description="Helical" evidence="2">
    <location>
        <begin position="634"/>
        <end position="654"/>
    </location>
</feature>
<dbReference type="PROSITE" id="PS50088">
    <property type="entry name" value="ANK_REPEAT"/>
    <property type="match status" value="1"/>
</dbReference>
<evidence type="ECO:0000256" key="1">
    <source>
        <dbReference type="PROSITE-ProRule" id="PRU00023"/>
    </source>
</evidence>
<keyword evidence="2" id="KW-0472">Membrane</keyword>
<comment type="caution">
    <text evidence="3">The sequence shown here is derived from an EMBL/GenBank/DDBJ whole genome shotgun (WGS) entry which is preliminary data.</text>
</comment>
<keyword evidence="1" id="KW-0040">ANK repeat</keyword>
<keyword evidence="4" id="KW-1185">Reference proteome</keyword>
<dbReference type="Gene3D" id="1.25.40.20">
    <property type="entry name" value="Ankyrin repeat-containing domain"/>
    <property type="match status" value="1"/>
</dbReference>
<evidence type="ECO:0000313" key="3">
    <source>
        <dbReference type="EMBL" id="GHM59796.1"/>
    </source>
</evidence>
<feature type="repeat" description="ANK" evidence="1">
    <location>
        <begin position="1"/>
        <end position="28"/>
    </location>
</feature>
<sequence>MHYAVEDGDLRIVKLLISKGAHIHAKDKDGRTPLQLAKELKIKDSSHVRREIAILLTNVHDENKKQIHHLIKKVNELSLTNDNNQKLTPVAQEIKEDFSIESDVCLSESKIFNGEYMKSNVIQDGDLNNKSLEFEDSKLAFDEEQQGINVFNEALPQLVKFQEFYRKYSKSATKTPTEKRLIDNYKEFITKHPDINLGRSDVANLKTICAHGTNAWTVFSAFALTNLQLLPKFAMKVRGIPIGAGELISEKEKAKFYRYTSYPNTISQNYVSTVWLGSKDSALAEVFNYARMSVESYKYNYNEFKEKLLKEKCSDLMHSVSKSDPGNEFTIFSSRRCSCNKSEEKLLKKWGNKSVIQELKEVLESDSMSEIYEGLSSIPVVIIGDGIGGVGVDSSISGETGYERVNIRIVVTFKEHQIFIQELIKKINPKKFKDVALLTIEELFAFEDNRPKKGKPMCYKGVGGPGGRLIPLGVHENTFVHDFLNTFGDKLPFSTSDKFDRIPIERTTLIKKEIKGELSNDSASKVGYYKANSDINVMYDDEDSSYLNTEVVSNLHPINKQECDEIEDIQQLEIRPLITENFYSIEDLNFKPTSHKANPMKKAAYGAMIASPFIAMGIYAAVALSAGIVEFNPIIAAGIFVEVTVAAIACFAIMKAYGKVNEEKGKNSSVSSYVTFENELIPEYVKSDEAAIS</sequence>
<dbReference type="Proteomes" id="UP000637906">
    <property type="component" value="Unassembled WGS sequence"/>
</dbReference>
<reference evidence="3 4" key="1">
    <citation type="journal article" date="2021" name="Microb. Ecol.">
        <title>Candidatus Mesenet longicola: Novel Endosymbionts of Brontispa longissima that Induce Cytoplasmic Incompatibility.</title>
        <authorList>
            <person name="Takano S."/>
            <person name="Gotoh Y."/>
            <person name="Hayashi T."/>
        </authorList>
    </citation>
    <scope>NUCLEOTIDE SEQUENCE [LARGE SCALE GENOMIC DNA]</scope>
    <source>
        <strain evidence="3">L5</strain>
    </source>
</reference>
<dbReference type="InterPro" id="IPR036770">
    <property type="entry name" value="Ankyrin_rpt-contain_sf"/>
</dbReference>
<evidence type="ECO:0000313" key="4">
    <source>
        <dbReference type="Proteomes" id="UP000637906"/>
    </source>
</evidence>
<dbReference type="SUPFAM" id="SSF48403">
    <property type="entry name" value="Ankyrin repeat"/>
    <property type="match status" value="1"/>
</dbReference>
<dbReference type="PROSITE" id="PS50297">
    <property type="entry name" value="ANK_REP_REGION"/>
    <property type="match status" value="1"/>
</dbReference>
<keyword evidence="2" id="KW-1133">Transmembrane helix</keyword>
<organism evidence="3 4">
    <name type="scientific">Candidatus Mesenet longicola</name>
    <dbReference type="NCBI Taxonomy" id="1892558"/>
    <lineage>
        <taxon>Bacteria</taxon>
        <taxon>Pseudomonadati</taxon>
        <taxon>Pseudomonadota</taxon>
        <taxon>Alphaproteobacteria</taxon>
        <taxon>Rickettsiales</taxon>
        <taxon>Anaplasmataceae</taxon>
        <taxon>Candidatus Mesenet</taxon>
    </lineage>
</organism>
<dbReference type="AlphaFoldDB" id="A0A8J3HQ53"/>
<dbReference type="InterPro" id="IPR002110">
    <property type="entry name" value="Ankyrin_rpt"/>
</dbReference>
<name>A0A8J3HQ53_9RICK</name>
<keyword evidence="2" id="KW-0812">Transmembrane</keyword>
<accession>A0A8J3HQ53</accession>
<evidence type="ECO:0008006" key="5">
    <source>
        <dbReference type="Google" id="ProtNLM"/>
    </source>
</evidence>
<evidence type="ECO:0000256" key="2">
    <source>
        <dbReference type="SAM" id="Phobius"/>
    </source>
</evidence>
<dbReference type="EMBL" id="BNGU01000035">
    <property type="protein sequence ID" value="GHM59796.1"/>
    <property type="molecule type" value="Genomic_DNA"/>
</dbReference>
<gene>
    <name evidence="3" type="ORF">sL5_07890</name>
</gene>